<evidence type="ECO:0000256" key="4">
    <source>
        <dbReference type="ARBA" id="ARBA00022989"/>
    </source>
</evidence>
<feature type="transmembrane region" description="Helical" evidence="7">
    <location>
        <begin position="306"/>
        <end position="328"/>
    </location>
</feature>
<feature type="transmembrane region" description="Helical" evidence="7">
    <location>
        <begin position="420"/>
        <end position="441"/>
    </location>
</feature>
<feature type="transmembrane region" description="Helical" evidence="7">
    <location>
        <begin position="586"/>
        <end position="604"/>
    </location>
</feature>
<feature type="transmembrane region" description="Helical" evidence="7">
    <location>
        <begin position="393"/>
        <end position="413"/>
    </location>
</feature>
<keyword evidence="3 7" id="KW-0812">Transmembrane</keyword>
<feature type="region of interest" description="Disordered" evidence="6">
    <location>
        <begin position="114"/>
        <end position="133"/>
    </location>
</feature>
<evidence type="ECO:0000313" key="10">
    <source>
        <dbReference type="Proteomes" id="UP001320420"/>
    </source>
</evidence>
<dbReference type="PANTHER" id="PTHR22950">
    <property type="entry name" value="AMINO ACID TRANSPORTER"/>
    <property type="match status" value="1"/>
</dbReference>
<dbReference type="EMBL" id="JAKJXP020000021">
    <property type="protein sequence ID" value="KAK7754431.1"/>
    <property type="molecule type" value="Genomic_DNA"/>
</dbReference>
<proteinExistence type="inferred from homology"/>
<evidence type="ECO:0000256" key="7">
    <source>
        <dbReference type="SAM" id="Phobius"/>
    </source>
</evidence>
<feature type="region of interest" description="Disordered" evidence="6">
    <location>
        <begin position="1"/>
        <end position="21"/>
    </location>
</feature>
<dbReference type="PANTHER" id="PTHR22950:SF332">
    <property type="entry name" value="AMINO ACID TRANSPORTER (EUROFUNG)"/>
    <property type="match status" value="1"/>
</dbReference>
<dbReference type="InterPro" id="IPR013057">
    <property type="entry name" value="AA_transpt_TM"/>
</dbReference>
<accession>A0AAN9YR95</accession>
<evidence type="ECO:0000256" key="2">
    <source>
        <dbReference type="ARBA" id="ARBA00008066"/>
    </source>
</evidence>
<dbReference type="GO" id="GO:0005302">
    <property type="term" value="F:L-tyrosine transmembrane transporter activity"/>
    <property type="evidence" value="ECO:0007669"/>
    <property type="project" value="TreeGrafter"/>
</dbReference>
<feature type="transmembrane region" description="Helical" evidence="7">
    <location>
        <begin position="281"/>
        <end position="300"/>
    </location>
</feature>
<comment type="similarity">
    <text evidence="2">Belongs to the amino acid/polyamine transporter 2 family.</text>
</comment>
<feature type="transmembrane region" description="Helical" evidence="7">
    <location>
        <begin position="495"/>
        <end position="519"/>
    </location>
</feature>
<feature type="compositionally biased region" description="Low complexity" evidence="6">
    <location>
        <begin position="123"/>
        <end position="132"/>
    </location>
</feature>
<comment type="subcellular location">
    <subcellularLocation>
        <location evidence="1">Membrane</location>
        <topology evidence="1">Multi-pass membrane protein</topology>
    </subcellularLocation>
</comment>
<evidence type="ECO:0000256" key="5">
    <source>
        <dbReference type="ARBA" id="ARBA00023136"/>
    </source>
</evidence>
<evidence type="ECO:0000313" key="9">
    <source>
        <dbReference type="EMBL" id="KAK7754431.1"/>
    </source>
</evidence>
<reference evidence="9 10" key="1">
    <citation type="submission" date="2024-02" db="EMBL/GenBank/DDBJ databases">
        <title>De novo assembly and annotation of 12 fungi associated with fruit tree decline syndrome in Ontario, Canada.</title>
        <authorList>
            <person name="Sulman M."/>
            <person name="Ellouze W."/>
            <person name="Ilyukhin E."/>
        </authorList>
    </citation>
    <scope>NUCLEOTIDE SEQUENCE [LARGE SCALE GENOMIC DNA]</scope>
    <source>
        <strain evidence="9 10">M11/M66-122</strain>
    </source>
</reference>
<feature type="compositionally biased region" description="Low complexity" evidence="6">
    <location>
        <begin position="227"/>
        <end position="236"/>
    </location>
</feature>
<sequence length="669" mass="71153">HKFRTMIDTPLPDQQAEASRDAQVIAEHLPEGYSAEFDGSTNAAIAAAAAIAGPSSSPSPSARPAHSINSADDDSAANSGSEGPTSSLKLQGGDMHREIFKTANRIKYHKRAATFHHPPPPHASAQGKAAAGAGAGAPYDYGLTMNDQLAPGGFRRAFLIRQRQRQRDRVWGARLPVTRNFVEFLDLYGSFAGEDLADSDEEAVQSSDEEEGRAGAGGRRGGKGRASDNARAAASRGGRDDDDDDREGGPSGEETRPLLGLRRRSTTQASRNATASTTKTFFTLLKAFIGTGIMFLPRAFRNGGILFSSMTLLTVSAVTMLAFHLLLACKARYGGGYGEIGQAIAGDRMRGLILGSITLSQLGFVCAGIVFVAENVTSFLIAVFRRGEEGAESPLSTMALVLLQVLALIPLSFVRNIAKLGPAALVADICILLGVGYIYYYDVAHLASDGMHPTVVLFNPDSYTLTVGAAIFTFEGIGLILPIESSMAKPERFEHLLGAVMLIITVLFTSVGALCYATFGEDTYIEIINNYPQTSRFVNAVQFLYSVAVLVGNPVQLFPALRIMEGKLFGAHASGKKSRRTKWVKNAFRAAVVAACGAVAVLGAGNLDRFVALIGSCACVPLVYIYPAYLHYRGVAASWPARAADLVFVALGVVCMVYTTAVTLANSFL</sequence>
<feature type="transmembrane region" description="Helical" evidence="7">
    <location>
        <begin position="539"/>
        <end position="558"/>
    </location>
</feature>
<evidence type="ECO:0000256" key="6">
    <source>
        <dbReference type="SAM" id="MobiDB-lite"/>
    </source>
</evidence>
<feature type="compositionally biased region" description="Polar residues" evidence="6">
    <location>
        <begin position="80"/>
        <end position="89"/>
    </location>
</feature>
<dbReference type="Proteomes" id="UP001320420">
    <property type="component" value="Unassembled WGS sequence"/>
</dbReference>
<evidence type="ECO:0000259" key="8">
    <source>
        <dbReference type="Pfam" id="PF01490"/>
    </source>
</evidence>
<feature type="transmembrane region" description="Helical" evidence="7">
    <location>
        <begin position="463"/>
        <end position="483"/>
    </location>
</feature>
<name>A0AAN9YR95_9PEZI</name>
<feature type="compositionally biased region" description="Low complexity" evidence="6">
    <location>
        <begin position="50"/>
        <end position="70"/>
    </location>
</feature>
<feature type="transmembrane region" description="Helical" evidence="7">
    <location>
        <begin position="349"/>
        <end position="373"/>
    </location>
</feature>
<organism evidence="9 10">
    <name type="scientific">Diatrype stigma</name>
    <dbReference type="NCBI Taxonomy" id="117547"/>
    <lineage>
        <taxon>Eukaryota</taxon>
        <taxon>Fungi</taxon>
        <taxon>Dikarya</taxon>
        <taxon>Ascomycota</taxon>
        <taxon>Pezizomycotina</taxon>
        <taxon>Sordariomycetes</taxon>
        <taxon>Xylariomycetidae</taxon>
        <taxon>Xylariales</taxon>
        <taxon>Diatrypaceae</taxon>
        <taxon>Diatrype</taxon>
    </lineage>
</organism>
<feature type="compositionally biased region" description="Acidic residues" evidence="6">
    <location>
        <begin position="198"/>
        <end position="211"/>
    </location>
</feature>
<comment type="caution">
    <text evidence="9">The sequence shown here is derived from an EMBL/GenBank/DDBJ whole genome shotgun (WGS) entry which is preliminary data.</text>
</comment>
<feature type="region of interest" description="Disordered" evidence="6">
    <location>
        <begin position="198"/>
        <end position="272"/>
    </location>
</feature>
<dbReference type="AlphaFoldDB" id="A0AAN9YR95"/>
<feature type="non-terminal residue" evidence="9">
    <location>
        <position position="1"/>
    </location>
</feature>
<feature type="transmembrane region" description="Helical" evidence="7">
    <location>
        <begin position="644"/>
        <end position="665"/>
    </location>
</feature>
<dbReference type="GO" id="GO:0005774">
    <property type="term" value="C:vacuolar membrane"/>
    <property type="evidence" value="ECO:0007669"/>
    <property type="project" value="TreeGrafter"/>
</dbReference>
<gene>
    <name evidence="9" type="ORF">SLS62_003726</name>
</gene>
<dbReference type="Pfam" id="PF01490">
    <property type="entry name" value="Aa_trans"/>
    <property type="match status" value="1"/>
</dbReference>
<evidence type="ECO:0000256" key="1">
    <source>
        <dbReference type="ARBA" id="ARBA00004141"/>
    </source>
</evidence>
<protein>
    <recommendedName>
        <fullName evidence="8">Amino acid transporter transmembrane domain-containing protein</fullName>
    </recommendedName>
</protein>
<keyword evidence="10" id="KW-1185">Reference proteome</keyword>
<evidence type="ECO:0000256" key="3">
    <source>
        <dbReference type="ARBA" id="ARBA00022692"/>
    </source>
</evidence>
<keyword evidence="4 7" id="KW-1133">Transmembrane helix</keyword>
<keyword evidence="5 7" id="KW-0472">Membrane</keyword>
<feature type="domain" description="Amino acid transporter transmembrane" evidence="8">
    <location>
        <begin position="274"/>
        <end position="664"/>
    </location>
</feature>
<feature type="region of interest" description="Disordered" evidence="6">
    <location>
        <begin position="50"/>
        <end position="94"/>
    </location>
</feature>
<feature type="transmembrane region" description="Helical" evidence="7">
    <location>
        <begin position="610"/>
        <end position="632"/>
    </location>
</feature>